<evidence type="ECO:0000256" key="1">
    <source>
        <dbReference type="SAM" id="SignalP"/>
    </source>
</evidence>
<dbReference type="OrthoDB" id="2331083at2759"/>
<dbReference type="EMBL" id="CP014503">
    <property type="protein sequence ID" value="ANB15910.1"/>
    <property type="molecule type" value="Genomic_DNA"/>
</dbReference>
<evidence type="ECO:0000313" key="3">
    <source>
        <dbReference type="Proteomes" id="UP000189580"/>
    </source>
</evidence>
<dbReference type="Pfam" id="PF06516">
    <property type="entry name" value="NUP"/>
    <property type="match status" value="1"/>
</dbReference>
<protein>
    <recommendedName>
        <fullName evidence="4">Purine nucleoside permease</fullName>
    </recommendedName>
</protein>
<proteinExistence type="predicted"/>
<keyword evidence="1" id="KW-0732">Signal</keyword>
<dbReference type="GO" id="GO:0005783">
    <property type="term" value="C:endoplasmic reticulum"/>
    <property type="evidence" value="ECO:0007669"/>
    <property type="project" value="TreeGrafter"/>
</dbReference>
<dbReference type="AlphaFoldDB" id="A0A161HI46"/>
<dbReference type="PANTHER" id="PTHR38643:SF1">
    <property type="entry name" value="PURINE NUCLEOSIDE PERMEASE C285.05-RELATED"/>
    <property type="match status" value="1"/>
</dbReference>
<dbReference type="Proteomes" id="UP000189580">
    <property type="component" value="Chromosome b"/>
</dbReference>
<organism evidence="2 3">
    <name type="scientific">Sugiyamaella lignohabitans</name>
    <dbReference type="NCBI Taxonomy" id="796027"/>
    <lineage>
        <taxon>Eukaryota</taxon>
        <taxon>Fungi</taxon>
        <taxon>Dikarya</taxon>
        <taxon>Ascomycota</taxon>
        <taxon>Saccharomycotina</taxon>
        <taxon>Dipodascomycetes</taxon>
        <taxon>Dipodascales</taxon>
        <taxon>Trichomonascaceae</taxon>
        <taxon>Sugiyamaella</taxon>
    </lineage>
</organism>
<dbReference type="RefSeq" id="XP_018738387.1">
    <property type="nucleotide sequence ID" value="XM_018880581.1"/>
</dbReference>
<dbReference type="KEGG" id="slb:AWJ20_3554"/>
<dbReference type="InterPro" id="IPR009486">
    <property type="entry name" value="Pur_nuclsid_perm"/>
</dbReference>
<dbReference type="GO" id="GO:0055085">
    <property type="term" value="P:transmembrane transport"/>
    <property type="evidence" value="ECO:0007669"/>
    <property type="project" value="InterPro"/>
</dbReference>
<evidence type="ECO:0008006" key="4">
    <source>
        <dbReference type="Google" id="ProtNLM"/>
    </source>
</evidence>
<sequence length="421" mass="45044">MKFSTGLLGLALASAAAAAPAPADSVTIQINGSSINVDIEENTPAPTDLPTYAASGVNVQSIMGKLAIFQPKAFIVSMFEPEQDVWLQPLNLTNNISIPGLSPLFPDVHCNLDFSICQVTTGEAEVNAASTISALVLSPLFDLTQTYFLIAGIAGISPHQGTLGQVSYAKYAVQVALEYEIDAREMPANWTTGYYSYGTTQPGQYPVNIYGTEVFELNENLRNRAIEVAKNVTLNDTETSQKFRALYGYAPANQPPTVKACDSATSDVYFFGDDLAESFGNLTLLLTNGSSNYCMTAQEDNASLEAFTRAAKFGFVDFARIVLMRTASDFDRPPPSLSANEVGFFNNADQGGFGPAVQNILLAGQPFIEDIIKNWDSVYKTNKKYAATNYIGDIFGTLGGTPDFGPDGAKNKGIAAPASIP</sequence>
<feature type="chain" id="PRO_5007822751" description="Purine nucleoside permease" evidence="1">
    <location>
        <begin position="19"/>
        <end position="421"/>
    </location>
</feature>
<dbReference type="GeneID" id="30035589"/>
<name>A0A161HI46_9ASCO</name>
<keyword evidence="3" id="KW-1185">Reference proteome</keyword>
<dbReference type="PANTHER" id="PTHR38643">
    <property type="entry name" value="PURINE NUCLEOSIDE PERMEASE C285.05-RELATED"/>
    <property type="match status" value="1"/>
</dbReference>
<evidence type="ECO:0000313" key="2">
    <source>
        <dbReference type="EMBL" id="ANB15910.1"/>
    </source>
</evidence>
<feature type="signal peptide" evidence="1">
    <location>
        <begin position="1"/>
        <end position="18"/>
    </location>
</feature>
<accession>A0A161HI46</accession>
<gene>
    <name evidence="2" type="ORF">AWJ20_3554</name>
</gene>
<reference evidence="2 3" key="1">
    <citation type="submission" date="2016-02" db="EMBL/GenBank/DDBJ databases">
        <title>Complete genome sequence and transcriptome regulation of the pentose utilising yeast Sugiyamaella lignohabitans.</title>
        <authorList>
            <person name="Bellasio M."/>
            <person name="Peymann A."/>
            <person name="Valli M."/>
            <person name="Sipitzky M."/>
            <person name="Graf A."/>
            <person name="Sauer M."/>
            <person name="Marx H."/>
            <person name="Mattanovich D."/>
        </authorList>
    </citation>
    <scope>NUCLEOTIDE SEQUENCE [LARGE SCALE GENOMIC DNA]</scope>
    <source>
        <strain evidence="2 3">CBS 10342</strain>
    </source>
</reference>